<name>A0A933I8K8_UNCT6</name>
<proteinExistence type="predicted"/>
<dbReference type="Gene3D" id="3.30.870.10">
    <property type="entry name" value="Endonuclease Chain A"/>
    <property type="match status" value="1"/>
</dbReference>
<dbReference type="EMBL" id="JACQXR010000066">
    <property type="protein sequence ID" value="MBI4726637.1"/>
    <property type="molecule type" value="Genomic_DNA"/>
</dbReference>
<accession>A0A933I8K8</accession>
<evidence type="ECO:0000313" key="3">
    <source>
        <dbReference type="Proteomes" id="UP000736328"/>
    </source>
</evidence>
<sequence length="220" mass="25225">MCPFFGEYRWPKVEPHIRNAKARGVNIILITPPIKEVKNVAYVKEVIGNLKAIGVTVVASSGLHGKDIFIDDRIIYTGSMNWTSNRGLSEACHRIDNPDYVKFCADLLQQKTIEVALEPQNNLSPLICPNCKSTVYPLQIINQKHLPTWDKQPLKLGCTNPKCGKYMRKINDRKPFLYKPLCSEDGETKYHLIKFRNKDYWACPKHPKTCKKYPFVKGDC</sequence>
<protein>
    <recommendedName>
        <fullName evidence="1">PLD phosphodiesterase domain-containing protein</fullName>
    </recommendedName>
</protein>
<evidence type="ECO:0000313" key="2">
    <source>
        <dbReference type="EMBL" id="MBI4726637.1"/>
    </source>
</evidence>
<dbReference type="InterPro" id="IPR001736">
    <property type="entry name" value="PLipase_D/transphosphatidylase"/>
</dbReference>
<dbReference type="InterPro" id="IPR025202">
    <property type="entry name" value="PLD-like_dom"/>
</dbReference>
<dbReference type="SUPFAM" id="SSF56024">
    <property type="entry name" value="Phospholipase D/nuclease"/>
    <property type="match status" value="1"/>
</dbReference>
<organism evidence="2 3">
    <name type="scientific">candidate division TA06 bacterium</name>
    <dbReference type="NCBI Taxonomy" id="2250710"/>
    <lineage>
        <taxon>Bacteria</taxon>
        <taxon>Bacteria division TA06</taxon>
    </lineage>
</organism>
<feature type="domain" description="PLD phosphodiesterase" evidence="1">
    <location>
        <begin position="59"/>
        <end position="86"/>
    </location>
</feature>
<reference evidence="2" key="1">
    <citation type="submission" date="2020-07" db="EMBL/GenBank/DDBJ databases">
        <title>Huge and variable diversity of episymbiotic CPR bacteria and DPANN archaea in groundwater ecosystems.</title>
        <authorList>
            <person name="He C.Y."/>
            <person name="Keren R."/>
            <person name="Whittaker M."/>
            <person name="Farag I.F."/>
            <person name="Doudna J."/>
            <person name="Cate J.H.D."/>
            <person name="Banfield J.F."/>
        </authorList>
    </citation>
    <scope>NUCLEOTIDE SEQUENCE</scope>
    <source>
        <strain evidence="2">NC_groundwater_1520_Pr4_B-0.1um_53_5</strain>
    </source>
</reference>
<dbReference type="AlphaFoldDB" id="A0A933I8K8"/>
<evidence type="ECO:0000259" key="1">
    <source>
        <dbReference type="PROSITE" id="PS50035"/>
    </source>
</evidence>
<gene>
    <name evidence="2" type="ORF">HY768_05360</name>
</gene>
<dbReference type="GO" id="GO:0006793">
    <property type="term" value="P:phosphorus metabolic process"/>
    <property type="evidence" value="ECO:0007669"/>
    <property type="project" value="UniProtKB-ARBA"/>
</dbReference>
<comment type="caution">
    <text evidence="2">The sequence shown here is derived from an EMBL/GenBank/DDBJ whole genome shotgun (WGS) entry which is preliminary data.</text>
</comment>
<dbReference type="PROSITE" id="PS50035">
    <property type="entry name" value="PLD"/>
    <property type="match status" value="1"/>
</dbReference>
<dbReference type="GO" id="GO:0003824">
    <property type="term" value="F:catalytic activity"/>
    <property type="evidence" value="ECO:0007669"/>
    <property type="project" value="InterPro"/>
</dbReference>
<dbReference type="Proteomes" id="UP000736328">
    <property type="component" value="Unassembled WGS sequence"/>
</dbReference>
<dbReference type="Pfam" id="PF13091">
    <property type="entry name" value="PLDc_2"/>
    <property type="match status" value="1"/>
</dbReference>